<dbReference type="PANTHER" id="PTHR21248">
    <property type="entry name" value="CARDIOLIPIN SYNTHASE"/>
    <property type="match status" value="1"/>
</dbReference>
<evidence type="ECO:0000256" key="11">
    <source>
        <dbReference type="ARBA" id="ARBA00023098"/>
    </source>
</evidence>
<dbReference type="PROSITE" id="PS50035">
    <property type="entry name" value="PLD"/>
    <property type="match status" value="2"/>
</dbReference>
<dbReference type="PANTHER" id="PTHR21248:SF22">
    <property type="entry name" value="PHOSPHOLIPASE D"/>
    <property type="match status" value="1"/>
</dbReference>
<evidence type="ECO:0000259" key="17">
    <source>
        <dbReference type="PROSITE" id="PS50035"/>
    </source>
</evidence>
<dbReference type="STRING" id="1123069.ruthe_01048"/>
<dbReference type="SUPFAM" id="SSF56024">
    <property type="entry name" value="Phospholipase D/nuclease"/>
    <property type="match status" value="2"/>
</dbReference>
<evidence type="ECO:0000256" key="5">
    <source>
        <dbReference type="ARBA" id="ARBA00022516"/>
    </source>
</evidence>
<dbReference type="GO" id="GO:0032049">
    <property type="term" value="P:cardiolipin biosynthetic process"/>
    <property type="evidence" value="ECO:0007669"/>
    <property type="project" value="UniProtKB-UniRule"/>
</dbReference>
<dbReference type="EMBL" id="AOLV01000010">
    <property type="protein sequence ID" value="EPX86238.1"/>
    <property type="molecule type" value="Genomic_DNA"/>
</dbReference>
<dbReference type="SMART" id="SM00155">
    <property type="entry name" value="PLDc"/>
    <property type="match status" value="2"/>
</dbReference>
<comment type="subcellular location">
    <subcellularLocation>
        <location evidence="3">Cell membrane</location>
        <topology evidence="3">Multi-pass membrane protein</topology>
    </subcellularLocation>
    <subcellularLocation>
        <location evidence="2">Secreted</location>
    </subcellularLocation>
</comment>
<evidence type="ECO:0000256" key="14">
    <source>
        <dbReference type="ARBA" id="ARBA00023264"/>
    </source>
</evidence>
<keyword evidence="11" id="KW-0443">Lipid metabolism</keyword>
<protein>
    <recommendedName>
        <fullName evidence="15">Cardiolipin synthase</fullName>
        <ecNumber evidence="15">2.7.8.-</ecNumber>
    </recommendedName>
</protein>
<evidence type="ECO:0000256" key="8">
    <source>
        <dbReference type="ARBA" id="ARBA00022692"/>
    </source>
</evidence>
<name>S9R2N8_9RHOB</name>
<evidence type="ECO:0000256" key="9">
    <source>
        <dbReference type="ARBA" id="ARBA00022737"/>
    </source>
</evidence>
<evidence type="ECO:0000256" key="13">
    <source>
        <dbReference type="ARBA" id="ARBA00023209"/>
    </source>
</evidence>
<comment type="caution">
    <text evidence="18">The sequence shown here is derived from an EMBL/GenBank/DDBJ whole genome shotgun (WGS) entry which is preliminary data.</text>
</comment>
<keyword evidence="6" id="KW-0964">Secreted</keyword>
<dbReference type="EC" id="2.7.8.-" evidence="15"/>
<dbReference type="GO" id="GO:0008808">
    <property type="term" value="F:cardiolipin synthase activity"/>
    <property type="evidence" value="ECO:0007669"/>
    <property type="project" value="UniProtKB-UniRule"/>
</dbReference>
<dbReference type="NCBIfam" id="TIGR04265">
    <property type="entry name" value="bac_cardiolipin"/>
    <property type="match status" value="1"/>
</dbReference>
<dbReference type="GO" id="GO:0005886">
    <property type="term" value="C:plasma membrane"/>
    <property type="evidence" value="ECO:0007669"/>
    <property type="project" value="UniProtKB-SubCell"/>
</dbReference>
<dbReference type="CDD" id="cd09112">
    <property type="entry name" value="PLDc_CLS_2"/>
    <property type="match status" value="1"/>
</dbReference>
<accession>S9R2N8</accession>
<evidence type="ECO:0000313" key="18">
    <source>
        <dbReference type="EMBL" id="EPX86238.1"/>
    </source>
</evidence>
<feature type="domain" description="PLD phosphodiesterase" evidence="17">
    <location>
        <begin position="212"/>
        <end position="239"/>
    </location>
</feature>
<evidence type="ECO:0000256" key="1">
    <source>
        <dbReference type="ARBA" id="ARBA00003145"/>
    </source>
</evidence>
<sequence>MSLLTLGLTLYFVAVAAYIVSENRRPQSAFAWLFLFLTLPFGGLVIYILFGRQRGGVGRTRKLVRQNLPGHLDSTLRPQQEEHETAMRVLEAGPTPARRIASLVHVTTGSPVTIANDVEVLQDAEGKYPRLLEDIKAARRSIHLQYYIWRPDALGERLRAILAAKVAEGVDVRIIYDPVGSFGLRMAIYVRRMRRAGIRMVPSSPLWRVHTISYRNHRKIAVIDGRIGYTGGLNIGEEHLRPGGGWRAWRDTHLRLTGSAVRMLQAVFAVDWSNASGEPLLGPEHFPPLEEPARASCRQPVQLVVSGPDSEWRALRQQYFAMITAARHRVRIQTPYFILEDSLAEALKIAAMSGLDVSVMVADGGPDQRVVYWAAHTYLAEIASAGVEVLLHRGGFLHAKTVVTDGEVASVGSGNWDIRSFSINYELNAVIYDPAIAARIEAAYDRDRANCRRFDAERYRAGPPLPRFRDSLARLVSPLL</sequence>
<keyword evidence="14" id="KW-1208">Phospholipid metabolism</keyword>
<dbReference type="Gene3D" id="3.30.870.10">
    <property type="entry name" value="Endonuclease Chain A"/>
    <property type="match status" value="2"/>
</dbReference>
<keyword evidence="7 18" id="KW-0808">Transferase</keyword>
<dbReference type="PATRIC" id="fig|1123069.3.peg.1021"/>
<comment type="function">
    <text evidence="1">Could be a virulence factor.</text>
</comment>
<evidence type="ECO:0000313" key="19">
    <source>
        <dbReference type="Proteomes" id="UP000015346"/>
    </source>
</evidence>
<keyword evidence="19" id="KW-1185">Reference proteome</keyword>
<dbReference type="Pfam" id="PF13091">
    <property type="entry name" value="PLDc_2"/>
    <property type="match status" value="2"/>
</dbReference>
<keyword evidence="10 16" id="KW-1133">Transmembrane helix</keyword>
<dbReference type="CDD" id="cd09110">
    <property type="entry name" value="PLDc_CLS_1"/>
    <property type="match status" value="1"/>
</dbReference>
<dbReference type="InterPro" id="IPR001736">
    <property type="entry name" value="PLipase_D/transphosphatidylase"/>
</dbReference>
<evidence type="ECO:0000256" key="3">
    <source>
        <dbReference type="ARBA" id="ARBA00004651"/>
    </source>
</evidence>
<dbReference type="AlphaFoldDB" id="S9R2N8"/>
<dbReference type="InterPro" id="IPR022924">
    <property type="entry name" value="Cardiolipin_synthase"/>
</dbReference>
<dbReference type="RefSeq" id="WP_021097146.1">
    <property type="nucleotide sequence ID" value="NZ_KE557320.1"/>
</dbReference>
<evidence type="ECO:0000256" key="4">
    <source>
        <dbReference type="ARBA" id="ARBA00022475"/>
    </source>
</evidence>
<evidence type="ECO:0000256" key="6">
    <source>
        <dbReference type="ARBA" id="ARBA00022525"/>
    </source>
</evidence>
<evidence type="ECO:0000256" key="16">
    <source>
        <dbReference type="SAM" id="Phobius"/>
    </source>
</evidence>
<reference evidence="18 19" key="1">
    <citation type="journal article" date="2013" name="Stand. Genomic Sci.">
        <title>Genome sequence of the reddish-pigmented Rubellimicrobium thermophilum type strain (DSM 16684(T)), a member of the Roseobacter clade.</title>
        <authorList>
            <person name="Fiebig A."/>
            <person name="Riedel T."/>
            <person name="Gronow S."/>
            <person name="Petersen J."/>
            <person name="Klenk H.P."/>
            <person name="Goker M."/>
        </authorList>
    </citation>
    <scope>NUCLEOTIDE SEQUENCE [LARGE SCALE GENOMIC DNA]</scope>
    <source>
        <strain evidence="18 19">DSM 16684</strain>
    </source>
</reference>
<evidence type="ECO:0000256" key="7">
    <source>
        <dbReference type="ARBA" id="ARBA00022679"/>
    </source>
</evidence>
<dbReference type="Pfam" id="PF13396">
    <property type="entry name" value="PLDc_N"/>
    <property type="match status" value="1"/>
</dbReference>
<proteinExistence type="predicted"/>
<dbReference type="OrthoDB" id="9762009at2"/>
<dbReference type="Proteomes" id="UP000015346">
    <property type="component" value="Unassembled WGS sequence"/>
</dbReference>
<evidence type="ECO:0000256" key="15">
    <source>
        <dbReference type="NCBIfam" id="TIGR04265"/>
    </source>
</evidence>
<keyword evidence="8 16" id="KW-0812">Transmembrane</keyword>
<keyword evidence="9" id="KW-0677">Repeat</keyword>
<organism evidence="18 19">
    <name type="scientific">Rubellimicrobium thermophilum DSM 16684</name>
    <dbReference type="NCBI Taxonomy" id="1123069"/>
    <lineage>
        <taxon>Bacteria</taxon>
        <taxon>Pseudomonadati</taxon>
        <taxon>Pseudomonadota</taxon>
        <taxon>Alphaproteobacteria</taxon>
        <taxon>Rhodobacterales</taxon>
        <taxon>Roseobacteraceae</taxon>
        <taxon>Rubellimicrobium</taxon>
    </lineage>
</organism>
<keyword evidence="12 16" id="KW-0472">Membrane</keyword>
<feature type="transmembrane region" description="Helical" evidence="16">
    <location>
        <begin position="27"/>
        <end position="50"/>
    </location>
</feature>
<dbReference type="InterPro" id="IPR027379">
    <property type="entry name" value="CLS_N"/>
</dbReference>
<dbReference type="InterPro" id="IPR025202">
    <property type="entry name" value="PLD-like_dom"/>
</dbReference>
<evidence type="ECO:0000256" key="2">
    <source>
        <dbReference type="ARBA" id="ARBA00004613"/>
    </source>
</evidence>
<evidence type="ECO:0000256" key="12">
    <source>
        <dbReference type="ARBA" id="ARBA00023136"/>
    </source>
</evidence>
<keyword evidence="4" id="KW-1003">Cell membrane</keyword>
<evidence type="ECO:0000256" key="10">
    <source>
        <dbReference type="ARBA" id="ARBA00022989"/>
    </source>
</evidence>
<gene>
    <name evidence="18" type="ORF">ruthe_01048</name>
</gene>
<keyword evidence="13" id="KW-0594">Phospholipid biosynthesis</keyword>
<feature type="domain" description="PLD phosphodiesterase" evidence="17">
    <location>
        <begin position="393"/>
        <end position="420"/>
    </location>
</feature>
<keyword evidence="5" id="KW-0444">Lipid biosynthesis</keyword>
<dbReference type="GO" id="GO:0005576">
    <property type="term" value="C:extracellular region"/>
    <property type="evidence" value="ECO:0007669"/>
    <property type="project" value="UniProtKB-SubCell"/>
</dbReference>
<dbReference type="HOGENOM" id="CLU_038053_1_1_5"/>